<evidence type="ECO:0000256" key="1">
    <source>
        <dbReference type="ARBA" id="ARBA00022729"/>
    </source>
</evidence>
<dbReference type="InterPro" id="IPR056863">
    <property type="entry name" value="LMN_ATRN_NET-like_EGF"/>
</dbReference>
<dbReference type="CDD" id="cd00055">
    <property type="entry name" value="EGF_Lam"/>
    <property type="match status" value="1"/>
</dbReference>
<evidence type="ECO:0000256" key="5">
    <source>
        <dbReference type="ARBA" id="ARBA00023292"/>
    </source>
</evidence>
<dbReference type="SUPFAM" id="SSF57196">
    <property type="entry name" value="EGF/Laminin"/>
    <property type="match status" value="1"/>
</dbReference>
<dbReference type="SUPFAM" id="SSF49785">
    <property type="entry name" value="Galactose-binding domain-like"/>
    <property type="match status" value="1"/>
</dbReference>
<sequence>MPPFRHLRLCCSLWPACRLLLPLLCCLTMAVAVVDGAYFSMFGQQKPPSRDPCYNVRHEPLRCVPDFVNAAFGKPVVASSTCGQERPTRYCPTREHYEGPPRVPTVDECHTCGGDAGQHPASLLTDHNNPQDVTCWVSEPSTDYPSNVTLTLSLGKKYEVTYVSMQFCHRRPDSMAIYKSMDYGRTWIPFQFYSSQCKKLYGKLPNVQISRHNEQEALCTDAHSAAPLRGDRIAFATLEGRPSAFDFEKSPVLQDWVTVTDIRVVFNRLSVDQADLYGIGNETISERVREQYFYSMADLAVGGRCKCNGHASRCIRDKTGNAVCDCKHGTAGSECEKCKTFHYDRPWGRATADDAHECVRECYFPL</sequence>
<dbReference type="InterPro" id="IPR050440">
    <property type="entry name" value="Laminin/Netrin_ECM"/>
</dbReference>
<keyword evidence="4" id="KW-0325">Glycoprotein</keyword>
<gene>
    <name evidence="8" type="ORF">SBAD_LOCUS6284</name>
</gene>
<proteinExistence type="predicted"/>
<evidence type="ECO:0000259" key="7">
    <source>
        <dbReference type="PROSITE" id="PS51117"/>
    </source>
</evidence>
<protein>
    <submittedName>
        <fullName evidence="10">Laminin N-terminal domain-containing protein</fullName>
    </submittedName>
</protein>
<dbReference type="FunFam" id="2.60.120.260:FF:000098">
    <property type="entry name" value="Netrin-A, isoform B"/>
    <property type="match status" value="1"/>
</dbReference>
<dbReference type="GO" id="GO:0008045">
    <property type="term" value="P:motor neuron axon guidance"/>
    <property type="evidence" value="ECO:0007669"/>
    <property type="project" value="TreeGrafter"/>
</dbReference>
<keyword evidence="9" id="KW-1185">Reference proteome</keyword>
<accession>A0A183IRN6</accession>
<evidence type="ECO:0000256" key="6">
    <source>
        <dbReference type="SAM" id="SignalP"/>
    </source>
</evidence>
<dbReference type="GO" id="GO:0009887">
    <property type="term" value="P:animal organ morphogenesis"/>
    <property type="evidence" value="ECO:0007669"/>
    <property type="project" value="TreeGrafter"/>
</dbReference>
<evidence type="ECO:0000313" key="10">
    <source>
        <dbReference type="WBParaSite" id="SBAD_0000652601-mRNA-1"/>
    </source>
</evidence>
<reference evidence="8 9" key="2">
    <citation type="submission" date="2018-11" db="EMBL/GenBank/DDBJ databases">
        <authorList>
            <consortium name="Pathogen Informatics"/>
        </authorList>
    </citation>
    <scope>NUCLEOTIDE SEQUENCE [LARGE SCALE GENOMIC DNA]</scope>
</reference>
<organism evidence="10">
    <name type="scientific">Soboliphyme baturini</name>
    <dbReference type="NCBI Taxonomy" id="241478"/>
    <lineage>
        <taxon>Eukaryota</taxon>
        <taxon>Metazoa</taxon>
        <taxon>Ecdysozoa</taxon>
        <taxon>Nematoda</taxon>
        <taxon>Enoplea</taxon>
        <taxon>Dorylaimia</taxon>
        <taxon>Dioctophymatida</taxon>
        <taxon>Dioctophymatoidea</taxon>
        <taxon>Soboliphymatidae</taxon>
        <taxon>Soboliphyme</taxon>
    </lineage>
</organism>
<evidence type="ECO:0000256" key="3">
    <source>
        <dbReference type="ARBA" id="ARBA00023157"/>
    </source>
</evidence>
<dbReference type="SMART" id="SM00136">
    <property type="entry name" value="LamNT"/>
    <property type="match status" value="1"/>
</dbReference>
<keyword evidence="2" id="KW-0677">Repeat</keyword>
<name>A0A183IRN6_9BILA</name>
<dbReference type="InterPro" id="IPR008211">
    <property type="entry name" value="Laminin_N"/>
</dbReference>
<dbReference type="PANTHER" id="PTHR10574:SF365">
    <property type="entry name" value="NETRIN-A-RELATED"/>
    <property type="match status" value="1"/>
</dbReference>
<evidence type="ECO:0000313" key="8">
    <source>
        <dbReference type="EMBL" id="VDP09674.1"/>
    </source>
</evidence>
<dbReference type="PROSITE" id="PS01248">
    <property type="entry name" value="EGF_LAM_1"/>
    <property type="match status" value="1"/>
</dbReference>
<dbReference type="AlphaFoldDB" id="A0A183IRN6"/>
<dbReference type="EMBL" id="UZAM01009623">
    <property type="protein sequence ID" value="VDP09674.1"/>
    <property type="molecule type" value="Genomic_DNA"/>
</dbReference>
<feature type="chain" id="PRO_5043140199" evidence="6">
    <location>
        <begin position="33"/>
        <end position="366"/>
    </location>
</feature>
<feature type="domain" description="Laminin N-terminal" evidence="7">
    <location>
        <begin position="59"/>
        <end position="304"/>
    </location>
</feature>
<dbReference type="GO" id="GO:0005604">
    <property type="term" value="C:basement membrane"/>
    <property type="evidence" value="ECO:0007669"/>
    <property type="project" value="TreeGrafter"/>
</dbReference>
<dbReference type="InterPro" id="IPR002049">
    <property type="entry name" value="LE_dom"/>
</dbReference>
<reference evidence="10" key="1">
    <citation type="submission" date="2016-06" db="UniProtKB">
        <authorList>
            <consortium name="WormBaseParasite"/>
        </authorList>
    </citation>
    <scope>IDENTIFICATION</scope>
</reference>
<dbReference type="GO" id="GO:0009888">
    <property type="term" value="P:tissue development"/>
    <property type="evidence" value="ECO:0007669"/>
    <property type="project" value="TreeGrafter"/>
</dbReference>
<dbReference type="Gene3D" id="2.60.120.260">
    <property type="entry name" value="Galactose-binding domain-like"/>
    <property type="match status" value="1"/>
</dbReference>
<dbReference type="PANTHER" id="PTHR10574">
    <property type="entry name" value="NETRIN/LAMININ-RELATED"/>
    <property type="match status" value="1"/>
</dbReference>
<keyword evidence="3" id="KW-1015">Disulfide bond</keyword>
<evidence type="ECO:0000256" key="4">
    <source>
        <dbReference type="ARBA" id="ARBA00023180"/>
    </source>
</evidence>
<dbReference type="WBParaSite" id="SBAD_0000652601-mRNA-1">
    <property type="protein sequence ID" value="SBAD_0000652601-mRNA-1"/>
    <property type="gene ID" value="SBAD_0000652601"/>
</dbReference>
<dbReference type="GO" id="GO:0016358">
    <property type="term" value="P:dendrite development"/>
    <property type="evidence" value="ECO:0007669"/>
    <property type="project" value="TreeGrafter"/>
</dbReference>
<dbReference type="InterPro" id="IPR008979">
    <property type="entry name" value="Galactose-bd-like_sf"/>
</dbReference>
<dbReference type="Pfam" id="PF00055">
    <property type="entry name" value="Laminin_N"/>
    <property type="match status" value="1"/>
</dbReference>
<keyword evidence="5" id="KW-0424">Laminin EGF-like domain</keyword>
<evidence type="ECO:0000313" key="9">
    <source>
        <dbReference type="Proteomes" id="UP000270296"/>
    </source>
</evidence>
<evidence type="ECO:0000256" key="2">
    <source>
        <dbReference type="ARBA" id="ARBA00022737"/>
    </source>
</evidence>
<feature type="signal peptide" evidence="6">
    <location>
        <begin position="1"/>
        <end position="32"/>
    </location>
</feature>
<dbReference type="PROSITE" id="PS51117">
    <property type="entry name" value="LAMININ_NTER"/>
    <property type="match status" value="1"/>
</dbReference>
<dbReference type="Proteomes" id="UP000270296">
    <property type="component" value="Unassembled WGS sequence"/>
</dbReference>
<keyword evidence="1 6" id="KW-0732">Signal</keyword>
<dbReference type="Pfam" id="PF24973">
    <property type="entry name" value="EGF_LMN_ATRN"/>
    <property type="match status" value="1"/>
</dbReference>
<dbReference type="SMART" id="SM00180">
    <property type="entry name" value="EGF_Lam"/>
    <property type="match status" value="1"/>
</dbReference>
<dbReference type="OrthoDB" id="9972745at2759"/>